<evidence type="ECO:0000259" key="2">
    <source>
        <dbReference type="PROSITE" id="PS50041"/>
    </source>
</evidence>
<dbReference type="SMART" id="SM00034">
    <property type="entry name" value="CLECT"/>
    <property type="match status" value="1"/>
</dbReference>
<dbReference type="InterPro" id="IPR016186">
    <property type="entry name" value="C-type_lectin-like/link_sf"/>
</dbReference>
<name>A0A8J2WAY6_9NEOP</name>
<dbReference type="PANTHER" id="PTHR22801">
    <property type="entry name" value="LITHOSTATHINE"/>
    <property type="match status" value="1"/>
</dbReference>
<dbReference type="InterPro" id="IPR016187">
    <property type="entry name" value="CTDL_fold"/>
</dbReference>
<protein>
    <submittedName>
        <fullName evidence="3">(African queen) hypothetical protein</fullName>
    </submittedName>
</protein>
<feature type="chain" id="PRO_5035215996" evidence="1">
    <location>
        <begin position="22"/>
        <end position="166"/>
    </location>
</feature>
<dbReference type="Pfam" id="PF00059">
    <property type="entry name" value="Lectin_C"/>
    <property type="match status" value="1"/>
</dbReference>
<dbReference type="SUPFAM" id="SSF56436">
    <property type="entry name" value="C-type lectin-like"/>
    <property type="match status" value="1"/>
</dbReference>
<keyword evidence="1" id="KW-0732">Signal</keyword>
<dbReference type="AlphaFoldDB" id="A0A8J2WAY6"/>
<gene>
    <name evidence="3" type="ORF">DCHRY22_LOCUS14435</name>
</gene>
<dbReference type="InterPro" id="IPR050801">
    <property type="entry name" value="Ca-Dep_Lectins_ImmuneDev"/>
</dbReference>
<dbReference type="PANTHER" id="PTHR22801:SF63">
    <property type="entry name" value="C-TYPE LECTIN DOMAIN-CONTAINING PROTEIN"/>
    <property type="match status" value="1"/>
</dbReference>
<dbReference type="EMBL" id="CAKASE010000081">
    <property type="protein sequence ID" value="CAG9582946.1"/>
    <property type="molecule type" value="Genomic_DNA"/>
</dbReference>
<dbReference type="InterPro" id="IPR001304">
    <property type="entry name" value="C-type_lectin-like"/>
</dbReference>
<organism evidence="3 4">
    <name type="scientific">Danaus chrysippus</name>
    <name type="common">African queen</name>
    <dbReference type="NCBI Taxonomy" id="151541"/>
    <lineage>
        <taxon>Eukaryota</taxon>
        <taxon>Metazoa</taxon>
        <taxon>Ecdysozoa</taxon>
        <taxon>Arthropoda</taxon>
        <taxon>Hexapoda</taxon>
        <taxon>Insecta</taxon>
        <taxon>Pterygota</taxon>
        <taxon>Neoptera</taxon>
        <taxon>Endopterygota</taxon>
        <taxon>Lepidoptera</taxon>
        <taxon>Glossata</taxon>
        <taxon>Ditrysia</taxon>
        <taxon>Papilionoidea</taxon>
        <taxon>Nymphalidae</taxon>
        <taxon>Danainae</taxon>
        <taxon>Danaini</taxon>
        <taxon>Danaina</taxon>
        <taxon>Danaus</taxon>
        <taxon>Anosia</taxon>
    </lineage>
</organism>
<dbReference type="OrthoDB" id="7357196at2759"/>
<accession>A0A8J2WAY6</accession>
<keyword evidence="4" id="KW-1185">Reference proteome</keyword>
<dbReference type="PROSITE" id="PS50041">
    <property type="entry name" value="C_TYPE_LECTIN_2"/>
    <property type="match status" value="1"/>
</dbReference>
<evidence type="ECO:0000313" key="4">
    <source>
        <dbReference type="Proteomes" id="UP000789524"/>
    </source>
</evidence>
<dbReference type="Gene3D" id="3.10.100.10">
    <property type="entry name" value="Mannose-Binding Protein A, subunit A"/>
    <property type="match status" value="1"/>
</dbReference>
<dbReference type="CDD" id="cd00037">
    <property type="entry name" value="CLECT"/>
    <property type="match status" value="1"/>
</dbReference>
<dbReference type="Proteomes" id="UP000789524">
    <property type="component" value="Unassembled WGS sequence"/>
</dbReference>
<reference evidence="3" key="1">
    <citation type="submission" date="2021-09" db="EMBL/GenBank/DDBJ databases">
        <authorList>
            <person name="Martin H S."/>
        </authorList>
    </citation>
    <scope>NUCLEOTIDE SEQUENCE</scope>
</reference>
<proteinExistence type="predicted"/>
<evidence type="ECO:0000313" key="3">
    <source>
        <dbReference type="EMBL" id="CAG9582946.1"/>
    </source>
</evidence>
<feature type="signal peptide" evidence="1">
    <location>
        <begin position="1"/>
        <end position="21"/>
    </location>
</feature>
<evidence type="ECO:0000256" key="1">
    <source>
        <dbReference type="SAM" id="SignalP"/>
    </source>
</evidence>
<feature type="domain" description="C-type lectin" evidence="2">
    <location>
        <begin position="31"/>
        <end position="162"/>
    </location>
</feature>
<sequence>MSSHDCRLQIAFFAVLTCGRCASDGYVTDKSTGISYRLVYNAQPWPIARQKCEDEGAKLAVPKTQEQFLFLQKLVRAMHYPRIKNSSLEMLVWLGINNLQNYTVWTNIDGENISDTGFHMWAGHNGQGYSDAPEEPHCVGMDAMNPGLRDFWCHQHQPYFCQKTLT</sequence>
<comment type="caution">
    <text evidence="3">The sequence shown here is derived from an EMBL/GenBank/DDBJ whole genome shotgun (WGS) entry which is preliminary data.</text>
</comment>